<sequence length="178" mass="20196">MSTHSLGHQSSSLGFATSLSGKPKTHGWFSWRRPTYNLGKMKSFFLQVSQKTLSKLERKYPKKLQKIVLADLSASIVVLFVIGQPSTASRNYSVKRRLLLSLPFLSYSFKASRTGTKGGMRPFGESPSCYTRLNHEYTQPDSNLRIQGSIVYSKIQVVTHHYQRFSCLQYLLLVQVQA</sequence>
<dbReference type="Proteomes" id="UP000824120">
    <property type="component" value="Chromosome 12"/>
</dbReference>
<comment type="caution">
    <text evidence="1">The sequence shown here is derived from an EMBL/GenBank/DDBJ whole genome shotgun (WGS) entry which is preliminary data.</text>
</comment>
<evidence type="ECO:0000313" key="1">
    <source>
        <dbReference type="EMBL" id="KAG5571190.1"/>
    </source>
</evidence>
<evidence type="ECO:0000313" key="2">
    <source>
        <dbReference type="Proteomes" id="UP000824120"/>
    </source>
</evidence>
<proteinExistence type="predicted"/>
<name>A0A9J5W840_SOLCO</name>
<dbReference type="AlphaFoldDB" id="A0A9J5W840"/>
<reference evidence="1 2" key="1">
    <citation type="submission" date="2020-09" db="EMBL/GenBank/DDBJ databases">
        <title>De no assembly of potato wild relative species, Solanum commersonii.</title>
        <authorList>
            <person name="Cho K."/>
        </authorList>
    </citation>
    <scope>NUCLEOTIDE SEQUENCE [LARGE SCALE GENOMIC DNA]</scope>
    <source>
        <strain evidence="1">LZ3.2</strain>
        <tissue evidence="1">Leaf</tissue>
    </source>
</reference>
<dbReference type="EMBL" id="JACXVP010000012">
    <property type="protein sequence ID" value="KAG5571190.1"/>
    <property type="molecule type" value="Genomic_DNA"/>
</dbReference>
<protein>
    <submittedName>
        <fullName evidence="1">Uncharacterized protein</fullName>
    </submittedName>
</protein>
<gene>
    <name evidence="1" type="ORF">H5410_060956</name>
</gene>
<organism evidence="1 2">
    <name type="scientific">Solanum commersonii</name>
    <name type="common">Commerson's wild potato</name>
    <name type="synonym">Commerson's nightshade</name>
    <dbReference type="NCBI Taxonomy" id="4109"/>
    <lineage>
        <taxon>Eukaryota</taxon>
        <taxon>Viridiplantae</taxon>
        <taxon>Streptophyta</taxon>
        <taxon>Embryophyta</taxon>
        <taxon>Tracheophyta</taxon>
        <taxon>Spermatophyta</taxon>
        <taxon>Magnoliopsida</taxon>
        <taxon>eudicotyledons</taxon>
        <taxon>Gunneridae</taxon>
        <taxon>Pentapetalae</taxon>
        <taxon>asterids</taxon>
        <taxon>lamiids</taxon>
        <taxon>Solanales</taxon>
        <taxon>Solanaceae</taxon>
        <taxon>Solanoideae</taxon>
        <taxon>Solaneae</taxon>
        <taxon>Solanum</taxon>
    </lineage>
</organism>
<accession>A0A9J5W840</accession>
<keyword evidence="2" id="KW-1185">Reference proteome</keyword>